<evidence type="ECO:0000313" key="3">
    <source>
        <dbReference type="Proteomes" id="UP000326838"/>
    </source>
</evidence>
<protein>
    <submittedName>
        <fullName evidence="2">ATPase</fullName>
    </submittedName>
</protein>
<accession>A0A5N0TC95</accession>
<dbReference type="InterPro" id="IPR052519">
    <property type="entry name" value="Euk-type_GlcNAc_Kinase"/>
</dbReference>
<dbReference type="Gene3D" id="3.30.420.40">
    <property type="match status" value="2"/>
</dbReference>
<sequence>MSSEDAIVCVDLGKTRCRVTAWGPDGRSSDADGPGLPGLAVPGAPERTAEALRSLVTGLSPAVVPTSFGIGAAGALSAPDGAADLANRLARAFDAPVAVASDIVTAHVGAFDGSAGVCLVAGTGAVALAVAPDGRTSRRDGRGLLAGDVGSGAWIGRAGFRAAEMAAAGAAAPTALSGLIDTGDAAVARLTAAPSDAAFLARHAPAVLSAAEAGDATAERIVHEAVEELAATALAAALPTGQRTVSILGGLTGSDWFRHRLTAALAARDLTTRAPAGTALDGARIIATLRDLPLEGFIHRA</sequence>
<dbReference type="EMBL" id="VYUY01000015">
    <property type="protein sequence ID" value="KAA9132371.1"/>
    <property type="molecule type" value="Genomic_DNA"/>
</dbReference>
<name>A0A5N0TC95_9MICO</name>
<keyword evidence="3" id="KW-1185">Reference proteome</keyword>
<dbReference type="AlphaFoldDB" id="A0A5N0TC95"/>
<dbReference type="InterPro" id="IPR002731">
    <property type="entry name" value="ATPase_BadF"/>
</dbReference>
<dbReference type="PANTHER" id="PTHR43190:SF3">
    <property type="entry name" value="N-ACETYL-D-GLUCOSAMINE KINASE"/>
    <property type="match status" value="1"/>
</dbReference>
<dbReference type="PANTHER" id="PTHR43190">
    <property type="entry name" value="N-ACETYL-D-GLUCOSAMINE KINASE"/>
    <property type="match status" value="1"/>
</dbReference>
<dbReference type="Pfam" id="PF01869">
    <property type="entry name" value="BcrAD_BadFG"/>
    <property type="match status" value="1"/>
</dbReference>
<organism evidence="2 3">
    <name type="scientific">Microbacterium caowuchunii</name>
    <dbReference type="NCBI Taxonomy" id="2614638"/>
    <lineage>
        <taxon>Bacteria</taxon>
        <taxon>Bacillati</taxon>
        <taxon>Actinomycetota</taxon>
        <taxon>Actinomycetes</taxon>
        <taxon>Micrococcales</taxon>
        <taxon>Microbacteriaceae</taxon>
        <taxon>Microbacterium</taxon>
    </lineage>
</organism>
<comment type="caution">
    <text evidence="2">The sequence shown here is derived from an EMBL/GenBank/DDBJ whole genome shotgun (WGS) entry which is preliminary data.</text>
</comment>
<evidence type="ECO:0000259" key="1">
    <source>
        <dbReference type="Pfam" id="PF01869"/>
    </source>
</evidence>
<proteinExistence type="predicted"/>
<dbReference type="InterPro" id="IPR043129">
    <property type="entry name" value="ATPase_NBD"/>
</dbReference>
<dbReference type="SUPFAM" id="SSF53067">
    <property type="entry name" value="Actin-like ATPase domain"/>
    <property type="match status" value="2"/>
</dbReference>
<feature type="domain" description="ATPase BadF/BadG/BcrA/BcrD type" evidence="1">
    <location>
        <begin position="105"/>
        <end position="261"/>
    </location>
</feature>
<dbReference type="Proteomes" id="UP000326838">
    <property type="component" value="Unassembled WGS sequence"/>
</dbReference>
<dbReference type="RefSeq" id="WP_150894219.1">
    <property type="nucleotide sequence ID" value="NZ_VYUY01000015.1"/>
</dbReference>
<evidence type="ECO:0000313" key="2">
    <source>
        <dbReference type="EMBL" id="KAA9132371.1"/>
    </source>
</evidence>
<gene>
    <name evidence="2" type="ORF">F6B40_11825</name>
</gene>
<reference evidence="3" key="1">
    <citation type="submission" date="2019-09" db="EMBL/GenBank/DDBJ databases">
        <title>Mumia zhuanghuii sp. nov. isolated from the intestinal contents of plateau pika (Ochotona curzoniae) in the Qinghai-Tibet plateau of China.</title>
        <authorList>
            <person name="Tian Z."/>
        </authorList>
    </citation>
    <scope>NUCLEOTIDE SEQUENCE [LARGE SCALE GENOMIC DNA]</scope>
    <source>
        <strain evidence="3">L-033</strain>
    </source>
</reference>